<accession>A0A2J6R392</accession>
<dbReference type="Pfam" id="PF03972">
    <property type="entry name" value="MmgE_PrpD_N"/>
    <property type="match status" value="1"/>
</dbReference>
<organism evidence="4 5">
    <name type="scientific">Hyaloscypha variabilis (strain UAMH 11265 / GT02V1 / F)</name>
    <name type="common">Meliniomyces variabilis</name>
    <dbReference type="NCBI Taxonomy" id="1149755"/>
    <lineage>
        <taxon>Eukaryota</taxon>
        <taxon>Fungi</taxon>
        <taxon>Dikarya</taxon>
        <taxon>Ascomycota</taxon>
        <taxon>Pezizomycotina</taxon>
        <taxon>Leotiomycetes</taxon>
        <taxon>Helotiales</taxon>
        <taxon>Hyaloscyphaceae</taxon>
        <taxon>Hyaloscypha</taxon>
        <taxon>Hyaloscypha variabilis</taxon>
    </lineage>
</organism>
<evidence type="ECO:0000259" key="2">
    <source>
        <dbReference type="Pfam" id="PF03972"/>
    </source>
</evidence>
<dbReference type="OrthoDB" id="10267976at2759"/>
<dbReference type="STRING" id="1149755.A0A2J6R392"/>
<dbReference type="SUPFAM" id="SSF103378">
    <property type="entry name" value="2-methylcitrate dehydratase PrpD"/>
    <property type="match status" value="1"/>
</dbReference>
<keyword evidence="5" id="KW-1185">Reference proteome</keyword>
<dbReference type="InterPro" id="IPR045336">
    <property type="entry name" value="MmgE_PrpD_N"/>
</dbReference>
<feature type="domain" description="MmgE/PrpD N-terminal" evidence="2">
    <location>
        <begin position="18"/>
        <end position="260"/>
    </location>
</feature>
<dbReference type="PANTHER" id="PTHR16943">
    <property type="entry name" value="2-METHYLCITRATE DEHYDRATASE-RELATED"/>
    <property type="match status" value="1"/>
</dbReference>
<dbReference type="PANTHER" id="PTHR16943:SF8">
    <property type="entry name" value="2-METHYLCITRATE DEHYDRATASE"/>
    <property type="match status" value="1"/>
</dbReference>
<feature type="domain" description="MmgE/PrpD C-terminal" evidence="3">
    <location>
        <begin position="288"/>
        <end position="454"/>
    </location>
</feature>
<dbReference type="InterPro" id="IPR005656">
    <property type="entry name" value="MmgE_PrpD"/>
</dbReference>
<sequence length="478" mass="51787">MTSPVSTQPMDPSGPTGRLCQWIDSMSLSDIPESIKTRAKYLILDGLTCALVGAHLPWSEKATNAILSIEAPGVSEVFGWERKISPMSAALLNSTFTQGFELDDWHSEAPLHSNSIILPALFAAASTRDSKTAGSSFLLAYLIGLEVGPRVGKALYGADILTQGWHSGAVFGPSASAAAVSKLFSLNAAQTEDALGIACTQACGLMSAQFESEVKRMQHGFAARNGLLAAILAKGGYLGIKKVYEREYGGFLEMFSKGNGRNPQFLIDEVTKGLGEKWQTENVKIKPYSAMAATHGAIDCVRKLQAERPEEMKRLGDVEKIVLEMGEVEFHHGGFEVQRPLTSTGAQMSAKYVAVTQIVDGKVLPPSFRFDMLERDEVWSLVERTTCVLTSGLAKWGQRVTIAFKDGTKLSAEVAAPRGVKPDLSNEEIVAKWKDLTKGVINDARRDRIEKLCFGLEDLEDVMELSAELAGITNNPIA</sequence>
<dbReference type="Proteomes" id="UP000235786">
    <property type="component" value="Unassembled WGS sequence"/>
</dbReference>
<evidence type="ECO:0000259" key="3">
    <source>
        <dbReference type="Pfam" id="PF19305"/>
    </source>
</evidence>
<protein>
    <submittedName>
        <fullName evidence="4">2-methylcitrate dehydratase PrpD</fullName>
    </submittedName>
</protein>
<dbReference type="InterPro" id="IPR036148">
    <property type="entry name" value="MmgE/PrpD_sf"/>
</dbReference>
<dbReference type="GO" id="GO:0016829">
    <property type="term" value="F:lyase activity"/>
    <property type="evidence" value="ECO:0007669"/>
    <property type="project" value="InterPro"/>
</dbReference>
<gene>
    <name evidence="4" type="ORF">L207DRAFT_639731</name>
</gene>
<evidence type="ECO:0000313" key="4">
    <source>
        <dbReference type="EMBL" id="PMD32984.1"/>
    </source>
</evidence>
<dbReference type="EMBL" id="KZ613957">
    <property type="protein sequence ID" value="PMD32984.1"/>
    <property type="molecule type" value="Genomic_DNA"/>
</dbReference>
<dbReference type="InterPro" id="IPR042183">
    <property type="entry name" value="MmgE/PrpD_sf_1"/>
</dbReference>
<dbReference type="AlphaFoldDB" id="A0A2J6R392"/>
<proteinExistence type="inferred from homology"/>
<dbReference type="InterPro" id="IPR045337">
    <property type="entry name" value="MmgE_PrpD_C"/>
</dbReference>
<reference evidence="4 5" key="1">
    <citation type="submission" date="2016-04" db="EMBL/GenBank/DDBJ databases">
        <title>A degradative enzymes factory behind the ericoid mycorrhizal symbiosis.</title>
        <authorList>
            <consortium name="DOE Joint Genome Institute"/>
            <person name="Martino E."/>
            <person name="Morin E."/>
            <person name="Grelet G."/>
            <person name="Kuo A."/>
            <person name="Kohler A."/>
            <person name="Daghino S."/>
            <person name="Barry K."/>
            <person name="Choi C."/>
            <person name="Cichocki N."/>
            <person name="Clum A."/>
            <person name="Copeland A."/>
            <person name="Hainaut M."/>
            <person name="Haridas S."/>
            <person name="Labutti K."/>
            <person name="Lindquist E."/>
            <person name="Lipzen A."/>
            <person name="Khouja H.-R."/>
            <person name="Murat C."/>
            <person name="Ohm R."/>
            <person name="Olson A."/>
            <person name="Spatafora J."/>
            <person name="Veneault-Fourrey C."/>
            <person name="Henrissat B."/>
            <person name="Grigoriev I."/>
            <person name="Martin F."/>
            <person name="Perotto S."/>
        </authorList>
    </citation>
    <scope>NUCLEOTIDE SEQUENCE [LARGE SCALE GENOMIC DNA]</scope>
    <source>
        <strain evidence="4 5">F</strain>
    </source>
</reference>
<dbReference type="Gene3D" id="1.10.4100.10">
    <property type="entry name" value="2-methylcitrate dehydratase PrpD"/>
    <property type="match status" value="1"/>
</dbReference>
<dbReference type="Pfam" id="PF19305">
    <property type="entry name" value="MmgE_PrpD_C"/>
    <property type="match status" value="1"/>
</dbReference>
<name>A0A2J6R392_HYAVF</name>
<evidence type="ECO:0000313" key="5">
    <source>
        <dbReference type="Proteomes" id="UP000235786"/>
    </source>
</evidence>
<evidence type="ECO:0000256" key="1">
    <source>
        <dbReference type="ARBA" id="ARBA00006174"/>
    </source>
</evidence>
<comment type="similarity">
    <text evidence="1">Belongs to the PrpD family.</text>
</comment>